<dbReference type="AlphaFoldDB" id="A0AAW3UXR7"/>
<accession>A0AAW3UXR7</accession>
<evidence type="ECO:0000313" key="1">
    <source>
        <dbReference type="EMBL" id="MBB6203432.1"/>
    </source>
</evidence>
<gene>
    <name evidence="1" type="ORF">GGD69_004310</name>
</gene>
<proteinExistence type="predicted"/>
<organism evidence="1 2">
    <name type="scientific">Paraburkholderia fungorum</name>
    <dbReference type="NCBI Taxonomy" id="134537"/>
    <lineage>
        <taxon>Bacteria</taxon>
        <taxon>Pseudomonadati</taxon>
        <taxon>Pseudomonadota</taxon>
        <taxon>Betaproteobacteria</taxon>
        <taxon>Burkholderiales</taxon>
        <taxon>Burkholderiaceae</taxon>
        <taxon>Paraburkholderia</taxon>
    </lineage>
</organism>
<sequence length="208" mass="22711">MQRKKTLSHEMHALERVAGATREVFAASTALEANFGQDGVWQPSTFALARFAAAMQGLKDARVAFDSLVSLSTEPRCWLTAPSSGQVTAYRAAPLTERSRIEKWRRSLGDGADLICRHQGLKTSIASSARFLAGKHGICSTIATMRIRRIVTSLSSSLPSEALEPLSRHESAFFSASRPASRERLREVDFRTAADSAATAIFATYGKY</sequence>
<dbReference type="Proteomes" id="UP000518681">
    <property type="component" value="Unassembled WGS sequence"/>
</dbReference>
<evidence type="ECO:0000313" key="2">
    <source>
        <dbReference type="Proteomes" id="UP000518681"/>
    </source>
</evidence>
<dbReference type="EMBL" id="JACIIK010000007">
    <property type="protein sequence ID" value="MBB6203432.1"/>
    <property type="molecule type" value="Genomic_DNA"/>
</dbReference>
<name>A0AAW3UXR7_9BURK</name>
<protein>
    <submittedName>
        <fullName evidence="1">Uncharacterized protein</fullName>
    </submittedName>
</protein>
<reference evidence="1 2" key="1">
    <citation type="submission" date="2020-08" db="EMBL/GenBank/DDBJ databases">
        <title>Genomic Encyclopedia of Type Strains, Phase IV (KMG-V): Genome sequencing to study the core and pangenomes of soil and plant-associated prokaryotes.</title>
        <authorList>
            <person name="Whitman W."/>
        </authorList>
    </citation>
    <scope>NUCLEOTIDE SEQUENCE [LARGE SCALE GENOMIC DNA]</scope>
    <source>
        <strain evidence="1 2">SEMIA 4013</strain>
    </source>
</reference>
<comment type="caution">
    <text evidence="1">The sequence shown here is derived from an EMBL/GenBank/DDBJ whole genome shotgun (WGS) entry which is preliminary data.</text>
</comment>